<sequence length="684" mass="75541">MNRSQAYKTRPPTRRDPRKRQGLVRTVSSLFKGKALGSEGHSYNSSTPPRKEHKASLLGIKKRAIFKRNTERPCAQCANAKSPSFPVPNANLIDDPPLPYSLLGLPRREEGTYTSGANGTPSSSVVTELDVCSRPPSPRPPLSSMDESDAQEIANRICRTLSESSAFQDESSSVRAASATATGGFHSYTPTRSRSYTVASSNGEDMLVSQNPAVLREPDSMSNSVSESNPSSLALIRSLYQQNAQELEHARLSQHSTIKSDHVYAFQLQEELYQAQEQEKGQEQEQGGRSDRKSEQDRGTPCPDCHTNVFLSTIEEDLREQKPDSLHNWYPHCMETNSEEKGHEFLGWHHGGGLSTLVEDHREAEDQFSHSCMHTFTPTINSAAFTFDNLITPITLPNIHEGLIMDPTGVSSSSFRYRHPQASPIHYARFPPPPPAVVMEPVRPTIYTNGGINVPASVINPQLVSALPELFVDTIIPDDVYISSYAYNRDCEERQQGEFRVQTTAESMAEPTETPKDETTAEPIIVSTREHTGEPIKVSTREVSRVSTKDTTSPAKCASPPPKPTNTDPFGWQSRNKAKLIGVTICLLILIYLGFYLSLHARIRYKHGGWPAVRDNPFEYPDGGMTMEESESREGVLIAIFVGGVVGLIFLGYGVVWAWRRYDIGNNVKNVGSPTSSAAVGIAH</sequence>
<dbReference type="EMBL" id="MU003500">
    <property type="protein sequence ID" value="KAF2473477.1"/>
    <property type="molecule type" value="Genomic_DNA"/>
</dbReference>
<evidence type="ECO:0000313" key="2">
    <source>
        <dbReference type="Proteomes" id="UP000799755"/>
    </source>
</evidence>
<keyword evidence="2" id="KW-1185">Reference proteome</keyword>
<reference evidence="1" key="1">
    <citation type="journal article" date="2020" name="Stud. Mycol.">
        <title>101 Dothideomycetes genomes: a test case for predicting lifestyles and emergence of pathogens.</title>
        <authorList>
            <person name="Haridas S."/>
            <person name="Albert R."/>
            <person name="Binder M."/>
            <person name="Bloem J."/>
            <person name="Labutti K."/>
            <person name="Salamov A."/>
            <person name="Andreopoulos B."/>
            <person name="Baker S."/>
            <person name="Barry K."/>
            <person name="Bills G."/>
            <person name="Bluhm B."/>
            <person name="Cannon C."/>
            <person name="Castanera R."/>
            <person name="Culley D."/>
            <person name="Daum C."/>
            <person name="Ezra D."/>
            <person name="Gonzalez J."/>
            <person name="Henrissat B."/>
            <person name="Kuo A."/>
            <person name="Liang C."/>
            <person name="Lipzen A."/>
            <person name="Lutzoni F."/>
            <person name="Magnuson J."/>
            <person name="Mondo S."/>
            <person name="Nolan M."/>
            <person name="Ohm R."/>
            <person name="Pangilinan J."/>
            <person name="Park H.-J."/>
            <person name="Ramirez L."/>
            <person name="Alfaro M."/>
            <person name="Sun H."/>
            <person name="Tritt A."/>
            <person name="Yoshinaga Y."/>
            <person name="Zwiers L.-H."/>
            <person name="Turgeon B."/>
            <person name="Goodwin S."/>
            <person name="Spatafora J."/>
            <person name="Crous P."/>
            <person name="Grigoriev I."/>
        </authorList>
    </citation>
    <scope>NUCLEOTIDE SEQUENCE</scope>
    <source>
        <strain evidence="1">ATCC 200398</strain>
    </source>
</reference>
<accession>A0ACB6R340</accession>
<protein>
    <submittedName>
        <fullName evidence="1">Uncharacterized protein</fullName>
    </submittedName>
</protein>
<evidence type="ECO:0000313" key="1">
    <source>
        <dbReference type="EMBL" id="KAF2473477.1"/>
    </source>
</evidence>
<proteinExistence type="predicted"/>
<dbReference type="Proteomes" id="UP000799755">
    <property type="component" value="Unassembled WGS sequence"/>
</dbReference>
<name>A0ACB6R340_9PLEO</name>
<organism evidence="1 2">
    <name type="scientific">Lindgomyces ingoldianus</name>
    <dbReference type="NCBI Taxonomy" id="673940"/>
    <lineage>
        <taxon>Eukaryota</taxon>
        <taxon>Fungi</taxon>
        <taxon>Dikarya</taxon>
        <taxon>Ascomycota</taxon>
        <taxon>Pezizomycotina</taxon>
        <taxon>Dothideomycetes</taxon>
        <taxon>Pleosporomycetidae</taxon>
        <taxon>Pleosporales</taxon>
        <taxon>Lindgomycetaceae</taxon>
        <taxon>Lindgomyces</taxon>
    </lineage>
</organism>
<gene>
    <name evidence="1" type="ORF">BDR25DRAFT_387747</name>
</gene>
<comment type="caution">
    <text evidence="1">The sequence shown here is derived from an EMBL/GenBank/DDBJ whole genome shotgun (WGS) entry which is preliminary data.</text>
</comment>